<sequence length="237" mass="27291">MQCFRDNRPVSRRESCSLSYDPKFDREYHSRLSFNDFDMGGGHVLHVIFIIHATSRHREADAEPAGEIPISPRTDRIYLLFLKAHRDMQMLRGVPIQDFAARSAKRVFEFIQYRLFEALLKYAGDTDCRAGQETKAAIKIKRETVVFDITCLSSPISPLVPSSPRLSPPYPLGPLGSRSFPRLVSFTLDFSVPPRQRKKKKKRQKKIRRKKKKIENISLYAESPKGLAFKSRHGNNL</sequence>
<evidence type="ECO:0000313" key="2">
    <source>
        <dbReference type="Proteomes" id="UP001430953"/>
    </source>
</evidence>
<evidence type="ECO:0000313" key="1">
    <source>
        <dbReference type="EMBL" id="KAL0133066.1"/>
    </source>
</evidence>
<gene>
    <name evidence="1" type="ORF">PUN28_000669</name>
</gene>
<keyword evidence="2" id="KW-1185">Reference proteome</keyword>
<dbReference type="AlphaFoldDB" id="A0AAW2H132"/>
<comment type="caution">
    <text evidence="1">The sequence shown here is derived from an EMBL/GenBank/DDBJ whole genome shotgun (WGS) entry which is preliminary data.</text>
</comment>
<reference evidence="1 2" key="1">
    <citation type="submission" date="2023-03" db="EMBL/GenBank/DDBJ databases">
        <title>High recombination rates correlate with genetic variation in Cardiocondyla obscurior ants.</title>
        <authorList>
            <person name="Errbii M."/>
        </authorList>
    </citation>
    <scope>NUCLEOTIDE SEQUENCE [LARGE SCALE GENOMIC DNA]</scope>
    <source>
        <strain evidence="1">Alpha-2009</strain>
        <tissue evidence="1">Whole body</tissue>
    </source>
</reference>
<dbReference type="Proteomes" id="UP001430953">
    <property type="component" value="Unassembled WGS sequence"/>
</dbReference>
<protein>
    <submittedName>
        <fullName evidence="1">Uncharacterized protein</fullName>
    </submittedName>
</protein>
<proteinExistence type="predicted"/>
<accession>A0AAW2H132</accession>
<organism evidence="1 2">
    <name type="scientific">Cardiocondyla obscurior</name>
    <dbReference type="NCBI Taxonomy" id="286306"/>
    <lineage>
        <taxon>Eukaryota</taxon>
        <taxon>Metazoa</taxon>
        <taxon>Ecdysozoa</taxon>
        <taxon>Arthropoda</taxon>
        <taxon>Hexapoda</taxon>
        <taxon>Insecta</taxon>
        <taxon>Pterygota</taxon>
        <taxon>Neoptera</taxon>
        <taxon>Endopterygota</taxon>
        <taxon>Hymenoptera</taxon>
        <taxon>Apocrita</taxon>
        <taxon>Aculeata</taxon>
        <taxon>Formicoidea</taxon>
        <taxon>Formicidae</taxon>
        <taxon>Myrmicinae</taxon>
        <taxon>Cardiocondyla</taxon>
    </lineage>
</organism>
<name>A0AAW2H132_9HYME</name>
<dbReference type="EMBL" id="JADYXP020000001">
    <property type="protein sequence ID" value="KAL0133066.1"/>
    <property type="molecule type" value="Genomic_DNA"/>
</dbReference>